<keyword evidence="5" id="KW-0547">Nucleotide-binding</keyword>
<keyword evidence="6 22" id="KW-0067">ATP-binding</keyword>
<dbReference type="PANTHER" id="PTHR42781:SF1">
    <property type="entry name" value="THIAMINE IMPORT ATP-BINDING PROTEIN THIQ"/>
    <property type="match status" value="1"/>
</dbReference>
<dbReference type="GO" id="GO:1901238">
    <property type="term" value="F:ABC-type tungstate transporter activity"/>
    <property type="evidence" value="ECO:0007669"/>
    <property type="project" value="UniProtKB-EC"/>
</dbReference>
<protein>
    <recommendedName>
        <fullName evidence="12">Molybdate/tungstate import ATP-binding protein WtpC</fullName>
        <ecNumber evidence="11">7.3.2.6</ecNumber>
        <ecNumber evidence="19">7.5.2.13</ecNumber>
    </recommendedName>
</protein>
<dbReference type="Pfam" id="PF08402">
    <property type="entry name" value="TOBE_2"/>
    <property type="match status" value="1"/>
</dbReference>
<keyword evidence="2" id="KW-0813">Transport</keyword>
<evidence type="ECO:0000256" key="1">
    <source>
        <dbReference type="ARBA" id="ARBA00004202"/>
    </source>
</evidence>
<feature type="compositionally biased region" description="Polar residues" evidence="20">
    <location>
        <begin position="1"/>
        <end position="17"/>
    </location>
</feature>
<dbReference type="InterPro" id="IPR003439">
    <property type="entry name" value="ABC_transporter-like_ATP-bd"/>
</dbReference>
<keyword evidence="4" id="KW-0997">Cell inner membrane</keyword>
<comment type="catalytic activity">
    <reaction evidence="13">
        <text>tungstate(in) + ATP + H2O = tungstate(out) + ADP + phosphate + H(+)</text>
        <dbReference type="Rhea" id="RHEA:35027"/>
        <dbReference type="ChEBI" id="CHEBI:15377"/>
        <dbReference type="ChEBI" id="CHEBI:15378"/>
        <dbReference type="ChEBI" id="CHEBI:30616"/>
        <dbReference type="ChEBI" id="CHEBI:43474"/>
        <dbReference type="ChEBI" id="CHEBI:46502"/>
        <dbReference type="ChEBI" id="CHEBI:456216"/>
        <dbReference type="EC" id="7.3.2.6"/>
    </reaction>
</comment>
<dbReference type="InterPro" id="IPR008995">
    <property type="entry name" value="Mo/tungstate-bd_C_term_dom"/>
</dbReference>
<dbReference type="InterPro" id="IPR003593">
    <property type="entry name" value="AAA+_ATPase"/>
</dbReference>
<evidence type="ECO:0000256" key="11">
    <source>
        <dbReference type="ARBA" id="ARBA00039025"/>
    </source>
</evidence>
<dbReference type="GO" id="GO:0043190">
    <property type="term" value="C:ATP-binding cassette (ABC) transporter complex"/>
    <property type="evidence" value="ECO:0007669"/>
    <property type="project" value="InterPro"/>
</dbReference>
<dbReference type="InterPro" id="IPR027417">
    <property type="entry name" value="P-loop_NTPase"/>
</dbReference>
<keyword evidence="7" id="KW-1278">Translocase</keyword>
<comment type="subcellular location">
    <subcellularLocation>
        <location evidence="1">Cell membrane</location>
        <topology evidence="1">Peripheral membrane protein</topology>
    </subcellularLocation>
</comment>
<reference evidence="23" key="1">
    <citation type="submission" date="2017-01" db="EMBL/GenBank/DDBJ databases">
        <authorList>
            <person name="Varghese N."/>
            <person name="Submissions S."/>
        </authorList>
    </citation>
    <scope>NUCLEOTIDE SEQUENCE [LARGE SCALE GENOMIC DNA]</scope>
    <source>
        <strain evidence="23">type strain: HArc-</strain>
    </source>
</reference>
<name>A0A1N7GXB1_9EURY</name>
<dbReference type="SUPFAM" id="SSF50331">
    <property type="entry name" value="MOP-like"/>
    <property type="match status" value="1"/>
</dbReference>
<dbReference type="PANTHER" id="PTHR42781">
    <property type="entry name" value="SPERMIDINE/PUTRESCINE IMPORT ATP-BINDING PROTEIN POTA"/>
    <property type="match status" value="1"/>
</dbReference>
<dbReference type="Proteomes" id="UP000185936">
    <property type="component" value="Unassembled WGS sequence"/>
</dbReference>
<dbReference type="EC" id="7.5.2.13" evidence="19"/>
<evidence type="ECO:0000256" key="7">
    <source>
        <dbReference type="ARBA" id="ARBA00022967"/>
    </source>
</evidence>
<evidence type="ECO:0000313" key="22">
    <source>
        <dbReference type="EMBL" id="SIS17237.1"/>
    </source>
</evidence>
<dbReference type="SUPFAM" id="SSF52540">
    <property type="entry name" value="P-loop containing nucleoside triphosphate hydrolases"/>
    <property type="match status" value="1"/>
</dbReference>
<evidence type="ECO:0000313" key="23">
    <source>
        <dbReference type="Proteomes" id="UP000185936"/>
    </source>
</evidence>
<accession>A0A1N7GXB1</accession>
<gene>
    <name evidence="22" type="ORF">SAMN05421752_11725</name>
</gene>
<keyword evidence="8" id="KW-0472">Membrane</keyword>
<dbReference type="FunFam" id="3.40.50.300:FF:000042">
    <property type="entry name" value="Maltose/maltodextrin ABC transporter, ATP-binding protein"/>
    <property type="match status" value="1"/>
</dbReference>
<evidence type="ECO:0000256" key="9">
    <source>
        <dbReference type="ARBA" id="ARBA00038307"/>
    </source>
</evidence>
<evidence type="ECO:0000256" key="19">
    <source>
        <dbReference type="ARBA" id="ARBA00066315"/>
    </source>
</evidence>
<evidence type="ECO:0000256" key="20">
    <source>
        <dbReference type="SAM" id="MobiDB-lite"/>
    </source>
</evidence>
<evidence type="ECO:0000256" key="13">
    <source>
        <dbReference type="ARBA" id="ARBA00047936"/>
    </source>
</evidence>
<dbReference type="PROSITE" id="PS00211">
    <property type="entry name" value="ABC_TRANSPORTER_1"/>
    <property type="match status" value="1"/>
</dbReference>
<comment type="similarity">
    <text evidence="9">Belongs to the ABC transporter superfamily. Sulfate/tungstate importer (TC 3.A.1.6) family.</text>
</comment>
<dbReference type="GO" id="GO:0005524">
    <property type="term" value="F:ATP binding"/>
    <property type="evidence" value="ECO:0007669"/>
    <property type="project" value="UniProtKB-KW"/>
</dbReference>
<evidence type="ECO:0000256" key="18">
    <source>
        <dbReference type="ARBA" id="ARBA00065962"/>
    </source>
</evidence>
<keyword evidence="3" id="KW-1003">Cell membrane</keyword>
<dbReference type="Gene3D" id="2.40.50.100">
    <property type="match status" value="1"/>
</dbReference>
<dbReference type="STRING" id="308853.SAMN05421752_11725"/>
<evidence type="ECO:0000256" key="10">
    <source>
        <dbReference type="ARBA" id="ARBA00038781"/>
    </source>
</evidence>
<evidence type="ECO:0000256" key="2">
    <source>
        <dbReference type="ARBA" id="ARBA00022448"/>
    </source>
</evidence>
<dbReference type="AlphaFoldDB" id="A0A1N7GXB1"/>
<dbReference type="InterPro" id="IPR013611">
    <property type="entry name" value="Transp-assoc_OB_typ2"/>
</dbReference>
<comment type="similarity">
    <text evidence="17">Belongs to the ABC transporter superfamily. Carbohydrate uptake transporter-1 (CUT1) (TC 3.A.1.1) family.</text>
</comment>
<dbReference type="EC" id="7.3.2.6" evidence="11"/>
<evidence type="ECO:0000256" key="16">
    <source>
        <dbReference type="ARBA" id="ARBA00053454"/>
    </source>
</evidence>
<dbReference type="PROSITE" id="PS50893">
    <property type="entry name" value="ABC_TRANSPORTER_2"/>
    <property type="match status" value="1"/>
</dbReference>
<proteinExistence type="inferred from homology"/>
<comment type="catalytic activity">
    <reaction evidence="15">
        <text>L-arabinose(out) + ATP + H2O = L-arabinose(in) + ADP + phosphate + H(+)</text>
        <dbReference type="Rhea" id="RHEA:30007"/>
        <dbReference type="ChEBI" id="CHEBI:15377"/>
        <dbReference type="ChEBI" id="CHEBI:15378"/>
        <dbReference type="ChEBI" id="CHEBI:17535"/>
        <dbReference type="ChEBI" id="CHEBI:30616"/>
        <dbReference type="ChEBI" id="CHEBI:43474"/>
        <dbReference type="ChEBI" id="CHEBI:456216"/>
        <dbReference type="EC" id="7.5.2.13"/>
    </reaction>
    <physiologicalReaction direction="left-to-right" evidence="15">
        <dbReference type="Rhea" id="RHEA:30008"/>
    </physiologicalReaction>
</comment>
<dbReference type="InterPro" id="IPR017871">
    <property type="entry name" value="ABC_transporter-like_CS"/>
</dbReference>
<evidence type="ECO:0000256" key="3">
    <source>
        <dbReference type="ARBA" id="ARBA00022475"/>
    </source>
</evidence>
<evidence type="ECO:0000256" key="12">
    <source>
        <dbReference type="ARBA" id="ARBA00041133"/>
    </source>
</evidence>
<comment type="catalytic activity">
    <reaction evidence="14">
        <text>D-xylose(out) + ATP + H2O = D-xylose(in) + ADP + phosphate + H(+)</text>
        <dbReference type="Rhea" id="RHEA:29899"/>
        <dbReference type="ChEBI" id="CHEBI:15377"/>
        <dbReference type="ChEBI" id="CHEBI:15378"/>
        <dbReference type="ChEBI" id="CHEBI:30616"/>
        <dbReference type="ChEBI" id="CHEBI:43474"/>
        <dbReference type="ChEBI" id="CHEBI:53455"/>
        <dbReference type="ChEBI" id="CHEBI:456216"/>
        <dbReference type="EC" id="7.5.2.13"/>
    </reaction>
    <physiologicalReaction direction="left-to-right" evidence="14">
        <dbReference type="Rhea" id="RHEA:29900"/>
    </physiologicalReaction>
</comment>
<dbReference type="SMART" id="SM00382">
    <property type="entry name" value="AAA"/>
    <property type="match status" value="1"/>
</dbReference>
<dbReference type="GO" id="GO:0016887">
    <property type="term" value="F:ATP hydrolysis activity"/>
    <property type="evidence" value="ECO:0007669"/>
    <property type="project" value="InterPro"/>
</dbReference>
<dbReference type="InterPro" id="IPR050093">
    <property type="entry name" value="ABC_SmlMolc_Importer"/>
</dbReference>
<comment type="subunit">
    <text evidence="10">The complex is composed of two ATP-binding proteins (WtpC), two transmembrane proteins (WtpB) and a solute-binding protein (WtpA).</text>
</comment>
<keyword evidence="23" id="KW-1185">Reference proteome</keyword>
<feature type="region of interest" description="Disordered" evidence="20">
    <location>
        <begin position="1"/>
        <end position="24"/>
    </location>
</feature>
<evidence type="ECO:0000256" key="17">
    <source>
        <dbReference type="ARBA" id="ARBA00061029"/>
    </source>
</evidence>
<evidence type="ECO:0000256" key="6">
    <source>
        <dbReference type="ARBA" id="ARBA00022840"/>
    </source>
</evidence>
<evidence type="ECO:0000256" key="5">
    <source>
        <dbReference type="ARBA" id="ARBA00022741"/>
    </source>
</evidence>
<evidence type="ECO:0000256" key="15">
    <source>
        <dbReference type="ARBA" id="ARBA00051890"/>
    </source>
</evidence>
<comment type="function">
    <text evidence="16">Part of the ABC transporter complex XacGHIJK involved in the uptake of xylose and arabinose. Responsible for energy coupling to the transport system.</text>
</comment>
<dbReference type="Gene3D" id="3.40.50.300">
    <property type="entry name" value="P-loop containing nucleotide triphosphate hydrolases"/>
    <property type="match status" value="1"/>
</dbReference>
<dbReference type="Pfam" id="PF00005">
    <property type="entry name" value="ABC_tran"/>
    <property type="match status" value="1"/>
</dbReference>
<comment type="subunit">
    <text evidence="18">The complex is composed of two ATP-binding proteins (XacJ and XacK), two transmembrane proteins (XacH and XacI) and a solute-binding protein (XacG).</text>
</comment>
<evidence type="ECO:0000256" key="8">
    <source>
        <dbReference type="ARBA" id="ARBA00023136"/>
    </source>
</evidence>
<evidence type="ECO:0000256" key="4">
    <source>
        <dbReference type="ARBA" id="ARBA00022519"/>
    </source>
</evidence>
<organism evidence="22 23">
    <name type="scientific">Natronorubrum thiooxidans</name>
    <dbReference type="NCBI Taxonomy" id="308853"/>
    <lineage>
        <taxon>Archaea</taxon>
        <taxon>Methanobacteriati</taxon>
        <taxon>Methanobacteriota</taxon>
        <taxon>Stenosarchaea group</taxon>
        <taxon>Halobacteria</taxon>
        <taxon>Halobacteriales</taxon>
        <taxon>Natrialbaceae</taxon>
        <taxon>Natronorubrum</taxon>
    </lineage>
</organism>
<sequence>MTMSDTEYSGTDVSTAEPTPGATDDVALDVRGLTKIYPDGTLAVEEIDFSINDGDFCVLIGPSGCGKSTTLHSLVGKIPVTEGEIRLGGEDITHAPTYERDIGLVFQDFQLFPHLTVEENIEYGLKRLQVDADERTDRVTNIVEMMRLEELLDRQPEELSAGQKQRVALARSMVLEPRLLLLDEPLGDMDYKLQKHMERELLRLHRELDTTFVYVTHDQTQAMRLADQIVVMNDGRVEQSDSVERVYNEPATAFVSAFVGDSNIFTGELTDVTDDGSCAHIETPLGTFLATTGNLRSEPMSLVGEQVPFSVRPQYLELDSELDNSLSCQVDDVIHQPGSGTQIILEATTTDGDTHELQLKSFDRIEPSETVTVGWSAAHATLLEQTSVVDGIDLETDILGE</sequence>
<dbReference type="EMBL" id="FTNR01000017">
    <property type="protein sequence ID" value="SIS17237.1"/>
    <property type="molecule type" value="Genomic_DNA"/>
</dbReference>
<evidence type="ECO:0000259" key="21">
    <source>
        <dbReference type="PROSITE" id="PS50893"/>
    </source>
</evidence>
<feature type="domain" description="ABC transporter" evidence="21">
    <location>
        <begin position="28"/>
        <end position="259"/>
    </location>
</feature>
<evidence type="ECO:0000256" key="14">
    <source>
        <dbReference type="ARBA" id="ARBA00050355"/>
    </source>
</evidence>